<evidence type="ECO:0000313" key="3">
    <source>
        <dbReference type="EMBL" id="GIG00748.1"/>
    </source>
</evidence>
<dbReference type="Proteomes" id="UP000659904">
    <property type="component" value="Unassembled WGS sequence"/>
</dbReference>
<name>A0A8J3K8U6_9ACTN</name>
<sequence>MFGSPEMYFDLAKLRHRELIDEAAKERVANRLHRHGRKRRQARDHTAR</sequence>
<evidence type="ECO:0000256" key="1">
    <source>
        <dbReference type="SAM" id="MobiDB-lite"/>
    </source>
</evidence>
<keyword evidence="4" id="KW-1185">Reference proteome</keyword>
<dbReference type="RefSeq" id="WP_170213353.1">
    <property type="nucleotide sequence ID" value="NZ_BONH01000017.1"/>
</dbReference>
<accession>A0A8J3K8U6</accession>
<comment type="caution">
    <text evidence="2">The sequence shown here is derived from an EMBL/GenBank/DDBJ whole genome shotgun (WGS) entry which is preliminary data.</text>
</comment>
<evidence type="ECO:0000313" key="2">
    <source>
        <dbReference type="EMBL" id="GIF98796.1"/>
    </source>
</evidence>
<dbReference type="AlphaFoldDB" id="A0A8J3K8U6"/>
<evidence type="ECO:0000313" key="4">
    <source>
        <dbReference type="Proteomes" id="UP000659904"/>
    </source>
</evidence>
<feature type="region of interest" description="Disordered" evidence="1">
    <location>
        <begin position="28"/>
        <end position="48"/>
    </location>
</feature>
<dbReference type="EMBL" id="BONH01000017">
    <property type="protein sequence ID" value="GIF98796.1"/>
    <property type="molecule type" value="Genomic_DNA"/>
</dbReference>
<gene>
    <name evidence="2" type="ORF">Cci01nite_38900</name>
    <name evidence="3" type="ORF">Cci01nite_58410</name>
</gene>
<feature type="compositionally biased region" description="Basic residues" evidence="1">
    <location>
        <begin position="30"/>
        <end position="42"/>
    </location>
</feature>
<dbReference type="EMBL" id="BONH01000031">
    <property type="protein sequence ID" value="GIG00748.1"/>
    <property type="molecule type" value="Genomic_DNA"/>
</dbReference>
<reference evidence="2 4" key="1">
    <citation type="submission" date="2021-01" db="EMBL/GenBank/DDBJ databases">
        <title>Whole genome shotgun sequence of Catellatospora citrea NBRC 14495.</title>
        <authorList>
            <person name="Komaki H."/>
            <person name="Tamura T."/>
        </authorList>
    </citation>
    <scope>NUCLEOTIDE SEQUENCE [LARGE SCALE GENOMIC DNA]</scope>
    <source>
        <strain evidence="2 4">NBRC 14495</strain>
    </source>
</reference>
<organism evidence="2 4">
    <name type="scientific">Catellatospora citrea</name>
    <dbReference type="NCBI Taxonomy" id="53366"/>
    <lineage>
        <taxon>Bacteria</taxon>
        <taxon>Bacillati</taxon>
        <taxon>Actinomycetota</taxon>
        <taxon>Actinomycetes</taxon>
        <taxon>Micromonosporales</taxon>
        <taxon>Micromonosporaceae</taxon>
        <taxon>Catellatospora</taxon>
    </lineage>
</organism>
<proteinExistence type="predicted"/>
<protein>
    <submittedName>
        <fullName evidence="2">Uncharacterized protein</fullName>
    </submittedName>
</protein>